<dbReference type="OrthoDB" id="3349852at2759"/>
<dbReference type="Pfam" id="PF06687">
    <property type="entry name" value="SUR7"/>
    <property type="match status" value="1"/>
</dbReference>
<protein>
    <recommendedName>
        <fullName evidence="4">Actin cortical patch SUR7/pH-response regulator pali</fullName>
    </recommendedName>
</protein>
<name>A0A0J0XVG3_9TREE</name>
<keyword evidence="1" id="KW-0472">Membrane</keyword>
<dbReference type="InterPro" id="IPR009571">
    <property type="entry name" value="SUR7/Rim9-like_fungi"/>
</dbReference>
<feature type="transmembrane region" description="Helical" evidence="1">
    <location>
        <begin position="226"/>
        <end position="246"/>
    </location>
</feature>
<dbReference type="InterPro" id="IPR052413">
    <property type="entry name" value="SUR7_domain"/>
</dbReference>
<feature type="transmembrane region" description="Helical" evidence="1">
    <location>
        <begin position="7"/>
        <end position="26"/>
    </location>
</feature>
<dbReference type="Proteomes" id="UP000053611">
    <property type="component" value="Unassembled WGS sequence"/>
</dbReference>
<dbReference type="PANTHER" id="PTHR28019:SF2">
    <property type="entry name" value="CELL MEMBRANE PROTEIN YLR413W-RELATED"/>
    <property type="match status" value="1"/>
</dbReference>
<dbReference type="Gene3D" id="1.20.140.150">
    <property type="match status" value="1"/>
</dbReference>
<dbReference type="RefSeq" id="XP_018281556.1">
    <property type="nucleotide sequence ID" value="XM_018422173.1"/>
</dbReference>
<dbReference type="GO" id="GO:0031505">
    <property type="term" value="P:fungal-type cell wall organization"/>
    <property type="evidence" value="ECO:0007669"/>
    <property type="project" value="TreeGrafter"/>
</dbReference>
<dbReference type="GeneID" id="28982776"/>
<organism evidence="2 3">
    <name type="scientific">Cutaneotrichosporon oleaginosum</name>
    <dbReference type="NCBI Taxonomy" id="879819"/>
    <lineage>
        <taxon>Eukaryota</taxon>
        <taxon>Fungi</taxon>
        <taxon>Dikarya</taxon>
        <taxon>Basidiomycota</taxon>
        <taxon>Agaricomycotina</taxon>
        <taxon>Tremellomycetes</taxon>
        <taxon>Trichosporonales</taxon>
        <taxon>Trichosporonaceae</taxon>
        <taxon>Cutaneotrichosporon</taxon>
    </lineage>
</organism>
<keyword evidence="1" id="KW-1133">Transmembrane helix</keyword>
<keyword evidence="3" id="KW-1185">Reference proteome</keyword>
<feature type="transmembrane region" description="Helical" evidence="1">
    <location>
        <begin position="149"/>
        <end position="169"/>
    </location>
</feature>
<evidence type="ECO:0000313" key="2">
    <source>
        <dbReference type="EMBL" id="KLT45065.1"/>
    </source>
</evidence>
<evidence type="ECO:0000313" key="3">
    <source>
        <dbReference type="Proteomes" id="UP000053611"/>
    </source>
</evidence>
<dbReference type="GO" id="GO:0051285">
    <property type="term" value="C:cell cortex of cell tip"/>
    <property type="evidence" value="ECO:0007669"/>
    <property type="project" value="TreeGrafter"/>
</dbReference>
<proteinExistence type="predicted"/>
<evidence type="ECO:0000256" key="1">
    <source>
        <dbReference type="SAM" id="Phobius"/>
    </source>
</evidence>
<gene>
    <name evidence="2" type="ORF">CC85DRAFT_282973</name>
</gene>
<evidence type="ECO:0008006" key="4">
    <source>
        <dbReference type="Google" id="ProtNLM"/>
    </source>
</evidence>
<dbReference type="AlphaFoldDB" id="A0A0J0XVG3"/>
<sequence>MRGEHCIAGASVLTFISMILLLFANIGQVSPGAVTSGLYMVQVDVSGFGNALQSANKQSNNLYWTQNTPMGDSKGLRQYYRYGLYNACGYQKSGGVCNSTIFGYPYAPFEQMLADTPSKPNDYKKMTQDIIPSSTFKNNAWNGTMSKSASSLIFIASILTGLAFVFGLIKLRLCFLLAAGCSGLAAFFLMIGAAIWTSIIAKNAWLTIVKVQGGVKLGILVTPGPALYLSWVSFVLVTLSVAPYVISCCTYRKAPKSASY</sequence>
<keyword evidence="1" id="KW-0812">Transmembrane</keyword>
<feature type="transmembrane region" description="Helical" evidence="1">
    <location>
        <begin position="176"/>
        <end position="196"/>
    </location>
</feature>
<dbReference type="PANTHER" id="PTHR28019">
    <property type="entry name" value="CELL MEMBRANE PROTEIN YLR413W-RELATED"/>
    <property type="match status" value="1"/>
</dbReference>
<dbReference type="GO" id="GO:0005886">
    <property type="term" value="C:plasma membrane"/>
    <property type="evidence" value="ECO:0007669"/>
    <property type="project" value="InterPro"/>
</dbReference>
<accession>A0A0J0XVG3</accession>
<dbReference type="EMBL" id="KQ087183">
    <property type="protein sequence ID" value="KLT45065.1"/>
    <property type="molecule type" value="Genomic_DNA"/>
</dbReference>
<dbReference type="STRING" id="879819.A0A0J0XVG3"/>
<reference evidence="2 3" key="1">
    <citation type="submission" date="2015-03" db="EMBL/GenBank/DDBJ databases">
        <title>Genomics and transcriptomics of the oil-accumulating basidiomycete yeast T. oleaginosus allow insights into substrate utilization and the diverse evolutionary trajectories of mating systems in fungi.</title>
        <authorList>
            <consortium name="DOE Joint Genome Institute"/>
            <person name="Kourist R."/>
            <person name="Kracht O."/>
            <person name="Bracharz F."/>
            <person name="Lipzen A."/>
            <person name="Nolan M."/>
            <person name="Ohm R."/>
            <person name="Grigoriev I."/>
            <person name="Sun S."/>
            <person name="Heitman J."/>
            <person name="Bruck T."/>
            <person name="Nowrousian M."/>
        </authorList>
    </citation>
    <scope>NUCLEOTIDE SEQUENCE [LARGE SCALE GENOMIC DNA]</scope>
    <source>
        <strain evidence="2 3">IBC0246</strain>
    </source>
</reference>